<evidence type="ECO:0000256" key="3">
    <source>
        <dbReference type="ARBA" id="ARBA00023163"/>
    </source>
</evidence>
<evidence type="ECO:0000313" key="9">
    <source>
        <dbReference type="Proteomes" id="UP000198304"/>
    </source>
</evidence>
<dbReference type="Pfam" id="PF01614">
    <property type="entry name" value="IclR_C"/>
    <property type="match status" value="1"/>
</dbReference>
<dbReference type="InterPro" id="IPR014757">
    <property type="entry name" value="Tscrpt_reg_IclR_C"/>
</dbReference>
<dbReference type="Gene3D" id="3.30.450.40">
    <property type="match status" value="1"/>
</dbReference>
<dbReference type="InterPro" id="IPR036390">
    <property type="entry name" value="WH_DNA-bd_sf"/>
</dbReference>
<keyword evidence="3" id="KW-0804">Transcription</keyword>
<dbReference type="InterPro" id="IPR036388">
    <property type="entry name" value="WH-like_DNA-bd_sf"/>
</dbReference>
<dbReference type="SUPFAM" id="SSF55781">
    <property type="entry name" value="GAF domain-like"/>
    <property type="match status" value="1"/>
</dbReference>
<name>A0A239AYV8_9FIRM</name>
<evidence type="ECO:0000259" key="7">
    <source>
        <dbReference type="PROSITE" id="PS51078"/>
    </source>
</evidence>
<dbReference type="OrthoDB" id="9791752at2"/>
<organism evidence="8 9">
    <name type="scientific">Anaerovirgula multivorans</name>
    <dbReference type="NCBI Taxonomy" id="312168"/>
    <lineage>
        <taxon>Bacteria</taxon>
        <taxon>Bacillati</taxon>
        <taxon>Bacillota</taxon>
        <taxon>Clostridia</taxon>
        <taxon>Peptostreptococcales</taxon>
        <taxon>Natronincolaceae</taxon>
        <taxon>Anaerovirgula</taxon>
    </lineage>
</organism>
<evidence type="ECO:0000259" key="6">
    <source>
        <dbReference type="PROSITE" id="PS51077"/>
    </source>
</evidence>
<protein>
    <recommendedName>
        <fullName evidence="5">Glycerol operon regulatory protein</fullName>
    </recommendedName>
</protein>
<evidence type="ECO:0000256" key="4">
    <source>
        <dbReference type="ARBA" id="ARBA00058938"/>
    </source>
</evidence>
<dbReference type="AlphaFoldDB" id="A0A239AYV8"/>
<dbReference type="PANTHER" id="PTHR30136:SF35">
    <property type="entry name" value="HTH-TYPE TRANSCRIPTIONAL REGULATOR RV1719"/>
    <property type="match status" value="1"/>
</dbReference>
<evidence type="ECO:0000256" key="2">
    <source>
        <dbReference type="ARBA" id="ARBA00023125"/>
    </source>
</evidence>
<dbReference type="InterPro" id="IPR050707">
    <property type="entry name" value="HTH_MetabolicPath_Reg"/>
</dbReference>
<keyword evidence="1" id="KW-0805">Transcription regulation</keyword>
<accession>A0A239AYV8</accession>
<proteinExistence type="predicted"/>
<dbReference type="PROSITE" id="PS51077">
    <property type="entry name" value="HTH_ICLR"/>
    <property type="match status" value="1"/>
</dbReference>
<evidence type="ECO:0000256" key="1">
    <source>
        <dbReference type="ARBA" id="ARBA00023015"/>
    </source>
</evidence>
<keyword evidence="2" id="KW-0238">DNA-binding</keyword>
<dbReference type="SMART" id="SM00346">
    <property type="entry name" value="HTH_ICLR"/>
    <property type="match status" value="1"/>
</dbReference>
<dbReference type="GO" id="GO:0003700">
    <property type="term" value="F:DNA-binding transcription factor activity"/>
    <property type="evidence" value="ECO:0007669"/>
    <property type="project" value="TreeGrafter"/>
</dbReference>
<dbReference type="EMBL" id="FZOJ01000002">
    <property type="protein sequence ID" value="SNS00204.1"/>
    <property type="molecule type" value="Genomic_DNA"/>
</dbReference>
<dbReference type="Pfam" id="PF09339">
    <property type="entry name" value="HTH_IclR"/>
    <property type="match status" value="1"/>
</dbReference>
<reference evidence="8 9" key="1">
    <citation type="submission" date="2017-06" db="EMBL/GenBank/DDBJ databases">
        <authorList>
            <person name="Kim H.J."/>
            <person name="Triplett B.A."/>
        </authorList>
    </citation>
    <scope>NUCLEOTIDE SEQUENCE [LARGE SCALE GENOMIC DNA]</scope>
    <source>
        <strain evidence="8 9">SCA</strain>
    </source>
</reference>
<dbReference type="RefSeq" id="WP_089281497.1">
    <property type="nucleotide sequence ID" value="NZ_FZOJ01000002.1"/>
</dbReference>
<dbReference type="Proteomes" id="UP000198304">
    <property type="component" value="Unassembled WGS sequence"/>
</dbReference>
<dbReference type="GO" id="GO:0045892">
    <property type="term" value="P:negative regulation of DNA-templated transcription"/>
    <property type="evidence" value="ECO:0007669"/>
    <property type="project" value="TreeGrafter"/>
</dbReference>
<dbReference type="FunFam" id="1.10.10.10:FF:000056">
    <property type="entry name" value="IclR family transcriptional regulator"/>
    <property type="match status" value="1"/>
</dbReference>
<comment type="function">
    <text evidence="4">May be an activator protein for the gylABX operon.</text>
</comment>
<dbReference type="GO" id="GO:0003677">
    <property type="term" value="F:DNA binding"/>
    <property type="evidence" value="ECO:0007669"/>
    <property type="project" value="UniProtKB-KW"/>
</dbReference>
<feature type="domain" description="HTH iclR-type" evidence="6">
    <location>
        <begin position="9"/>
        <end position="71"/>
    </location>
</feature>
<gene>
    <name evidence="8" type="ORF">SAMN05446037_1002328</name>
</gene>
<dbReference type="Gene3D" id="1.10.10.10">
    <property type="entry name" value="Winged helix-like DNA-binding domain superfamily/Winged helix DNA-binding domain"/>
    <property type="match status" value="1"/>
</dbReference>
<dbReference type="PROSITE" id="PS51078">
    <property type="entry name" value="ICLR_ED"/>
    <property type="match status" value="1"/>
</dbReference>
<feature type="domain" description="IclR-ED" evidence="7">
    <location>
        <begin position="72"/>
        <end position="252"/>
    </location>
</feature>
<evidence type="ECO:0000313" key="8">
    <source>
        <dbReference type="EMBL" id="SNS00204.1"/>
    </source>
</evidence>
<sequence>MQNEIEPKVKSLYKALKLLDYFDAEHAERGITEIAELSGYLKSTVHNIMQTFEQCGFVRKSSSSGKYKLGAKVLELSHVYYLSNNMIKVIKGFMKEISGETGETVFLGTLSGNEVVYVEAEYPANSMRTGQALGFKASLYCTGIGKAILAFLPKEEIEAVLKGELKQFTPNTIKDKQLLLKELEMTLNRGYAIDNMEHEYGIRCVAVPIKSRNEEVRYAMSITGPSLRMTDEIIEKYSKLLLKKSEEIYRLL</sequence>
<dbReference type="InterPro" id="IPR005471">
    <property type="entry name" value="Tscrpt_reg_IclR_N"/>
</dbReference>
<evidence type="ECO:0000256" key="5">
    <source>
        <dbReference type="ARBA" id="ARBA00070406"/>
    </source>
</evidence>
<dbReference type="InterPro" id="IPR029016">
    <property type="entry name" value="GAF-like_dom_sf"/>
</dbReference>
<keyword evidence="9" id="KW-1185">Reference proteome</keyword>
<dbReference type="SUPFAM" id="SSF46785">
    <property type="entry name" value="Winged helix' DNA-binding domain"/>
    <property type="match status" value="1"/>
</dbReference>
<dbReference type="PANTHER" id="PTHR30136">
    <property type="entry name" value="HELIX-TURN-HELIX TRANSCRIPTIONAL REGULATOR, ICLR FAMILY"/>
    <property type="match status" value="1"/>
</dbReference>